<keyword evidence="1" id="KW-0732">Signal</keyword>
<feature type="chain" id="PRO_5004354857" evidence="1">
    <location>
        <begin position="18"/>
        <end position="703"/>
    </location>
</feature>
<dbReference type="AlphaFoldDB" id="R0LNQ6"/>
<keyword evidence="3" id="KW-1185">Reference proteome</keyword>
<proteinExistence type="predicted"/>
<accession>R0LNQ6</accession>
<evidence type="ECO:0000256" key="1">
    <source>
        <dbReference type="SAM" id="SignalP"/>
    </source>
</evidence>
<reference evidence="3" key="1">
    <citation type="journal article" date="2013" name="Nat. Genet.">
        <title>The duck genome and transcriptome provide insight into an avian influenza virus reservoir species.</title>
        <authorList>
            <person name="Huang Y."/>
            <person name="Li Y."/>
            <person name="Burt D.W."/>
            <person name="Chen H."/>
            <person name="Zhang Y."/>
            <person name="Qian W."/>
            <person name="Kim H."/>
            <person name="Gan S."/>
            <person name="Zhao Y."/>
            <person name="Li J."/>
            <person name="Yi K."/>
            <person name="Feng H."/>
            <person name="Zhu P."/>
            <person name="Li B."/>
            <person name="Liu Q."/>
            <person name="Fairley S."/>
            <person name="Magor K.E."/>
            <person name="Du Z."/>
            <person name="Hu X."/>
            <person name="Goodman L."/>
            <person name="Tafer H."/>
            <person name="Vignal A."/>
            <person name="Lee T."/>
            <person name="Kim K.W."/>
            <person name="Sheng Z."/>
            <person name="An Y."/>
            <person name="Searle S."/>
            <person name="Herrero J."/>
            <person name="Groenen M.A."/>
            <person name="Crooijmans R.P."/>
            <person name="Faraut T."/>
            <person name="Cai Q."/>
            <person name="Webster R.G."/>
            <person name="Aldridge J.R."/>
            <person name="Warren W.C."/>
            <person name="Bartschat S."/>
            <person name="Kehr S."/>
            <person name="Marz M."/>
            <person name="Stadler P.F."/>
            <person name="Smith J."/>
            <person name="Kraus R.H."/>
            <person name="Zhao Y."/>
            <person name="Ren L."/>
            <person name="Fei J."/>
            <person name="Morisson M."/>
            <person name="Kaiser P."/>
            <person name="Griffin D.K."/>
            <person name="Rao M."/>
            <person name="Pitel F."/>
            <person name="Wang J."/>
            <person name="Li N."/>
        </authorList>
    </citation>
    <scope>NUCLEOTIDE SEQUENCE [LARGE SCALE GENOMIC DNA]</scope>
</reference>
<name>R0LNQ6_ANAPL</name>
<dbReference type="EMBL" id="KB742537">
    <property type="protein sequence ID" value="EOB07344.1"/>
    <property type="molecule type" value="Genomic_DNA"/>
</dbReference>
<gene>
    <name evidence="2" type="ORF">Anapl_09692</name>
</gene>
<evidence type="ECO:0000313" key="3">
    <source>
        <dbReference type="Proteomes" id="UP000296049"/>
    </source>
</evidence>
<organism evidence="2 3">
    <name type="scientific">Anas platyrhynchos</name>
    <name type="common">Mallard</name>
    <name type="synonym">Anas boschas</name>
    <dbReference type="NCBI Taxonomy" id="8839"/>
    <lineage>
        <taxon>Eukaryota</taxon>
        <taxon>Metazoa</taxon>
        <taxon>Chordata</taxon>
        <taxon>Craniata</taxon>
        <taxon>Vertebrata</taxon>
        <taxon>Euteleostomi</taxon>
        <taxon>Archelosauria</taxon>
        <taxon>Archosauria</taxon>
        <taxon>Dinosauria</taxon>
        <taxon>Saurischia</taxon>
        <taxon>Theropoda</taxon>
        <taxon>Coelurosauria</taxon>
        <taxon>Aves</taxon>
        <taxon>Neognathae</taxon>
        <taxon>Galloanserae</taxon>
        <taxon>Anseriformes</taxon>
        <taxon>Anatidae</taxon>
        <taxon>Anatinae</taxon>
        <taxon>Anas</taxon>
    </lineage>
</organism>
<feature type="signal peptide" evidence="1">
    <location>
        <begin position="1"/>
        <end position="17"/>
    </location>
</feature>
<evidence type="ECO:0000313" key="2">
    <source>
        <dbReference type="EMBL" id="EOB07344.1"/>
    </source>
</evidence>
<protein>
    <submittedName>
        <fullName evidence="2">Uncharacterized protein</fullName>
    </submittedName>
</protein>
<sequence>MPVPIPGLGLLLWVTSAFLTAISMGYCGLDVSSLGCHECAPRVLPVAAQDNFKSLELAKGKAAAPAPSPALQTQKPVYIGGEKQDLQLVLITLWLKMVQVSFQSYCSLLNSLVNVHSEAEVLSGGEKALTVQSCQEFVAAGFPQGGPVSLCPLPRGPLQNGDAMYCNARPRRGLLLVLDGSHRDKAMESIMSMSWTSYDPSAYSLQFFTSVQVSRQFSAALYVQWYPVQGLVGETCFFRDVKLDSSFTCIQKDNSEAKRVLSAKSQCPGRLQIRAVWVEFIHLVTAAISQINRSSGPLLRSAKCNGNLHIDFKDQLLYHLLAVSDVGNDLGGGVLKSSEAISILLREGLGFAALPSLQLVTKSTLCQLPMLGFLDVSVPGAGCRFSLMKGIKGRFPVSLEWEHELMDVWGKAVILQQMSFTCTWLSPAALAQQKQDSRPACITCRSAGARQNPPAAVSILEEQEMHQRSCIDFRITDIEKLDDVPRELSAGGVLDYQIYRVENHWLYPHFANTILVLSMQHSVGTMRLKKKSSESYMTLWRLRENVLWEELHRHREEASEKVSGMREKCFKKDIQDPAAPRAARVLLRRTGPGDADGPEILQGVQRDGAKFATLQKIMELAETIVCLQDTPSDLKAVTLPRLKAVINLLSNHSWYFSCIGASYCYFSRDDIKLVLPPSRTYELVCPRSKLKHAADLKRKSVEC</sequence>
<dbReference type="Proteomes" id="UP000296049">
    <property type="component" value="Unassembled WGS sequence"/>
</dbReference>